<feature type="chain" id="PRO_5040852529" evidence="1">
    <location>
        <begin position="22"/>
        <end position="170"/>
    </location>
</feature>
<dbReference type="Proteomes" id="UP001162640">
    <property type="component" value="Unassembled WGS sequence"/>
</dbReference>
<keyword evidence="1" id="KW-0732">Signal</keyword>
<dbReference type="AlphaFoldDB" id="A0A9W7EVN4"/>
<organism evidence="2 3">
    <name type="scientific">Triparma laevis f. inornata</name>
    <dbReference type="NCBI Taxonomy" id="1714386"/>
    <lineage>
        <taxon>Eukaryota</taxon>
        <taxon>Sar</taxon>
        <taxon>Stramenopiles</taxon>
        <taxon>Ochrophyta</taxon>
        <taxon>Bolidophyceae</taxon>
        <taxon>Parmales</taxon>
        <taxon>Triparmaceae</taxon>
        <taxon>Triparma</taxon>
    </lineage>
</organism>
<sequence>MRSSTLLLLLLLASHLSPASSQNLRLSLLVNDDPTPEPTPTPACQHNLCHKCTPDKDPDSGRPISGPGSCCDSTNTCYWDRVFKEFICLPDYPWICDAPDSEGRSAGEIEFEEEMKKKEEQLIKTVEKEKEKNDKGSSCWGTYEECFEMCPPEYCNQHNELRVPLWCCDW</sequence>
<name>A0A9W7EVN4_9STRA</name>
<evidence type="ECO:0000313" key="2">
    <source>
        <dbReference type="EMBL" id="GMH91850.1"/>
    </source>
</evidence>
<dbReference type="EMBL" id="BLQM01000480">
    <property type="protein sequence ID" value="GMH91850.1"/>
    <property type="molecule type" value="Genomic_DNA"/>
</dbReference>
<evidence type="ECO:0000256" key="1">
    <source>
        <dbReference type="SAM" id="SignalP"/>
    </source>
</evidence>
<feature type="signal peptide" evidence="1">
    <location>
        <begin position="1"/>
        <end position="21"/>
    </location>
</feature>
<comment type="caution">
    <text evidence="2">The sequence shown here is derived from an EMBL/GenBank/DDBJ whole genome shotgun (WGS) entry which is preliminary data.</text>
</comment>
<gene>
    <name evidence="2" type="ORF">TL16_g12173</name>
</gene>
<accession>A0A9W7EVN4</accession>
<proteinExistence type="predicted"/>
<evidence type="ECO:0000313" key="3">
    <source>
        <dbReference type="Proteomes" id="UP001162640"/>
    </source>
</evidence>
<reference evidence="3" key="1">
    <citation type="journal article" date="2023" name="Commun. Biol.">
        <title>Genome analysis of Parmales, the sister group of diatoms, reveals the evolutionary specialization of diatoms from phago-mixotrophs to photoautotrophs.</title>
        <authorList>
            <person name="Ban H."/>
            <person name="Sato S."/>
            <person name="Yoshikawa S."/>
            <person name="Yamada K."/>
            <person name="Nakamura Y."/>
            <person name="Ichinomiya M."/>
            <person name="Sato N."/>
            <person name="Blanc-Mathieu R."/>
            <person name="Endo H."/>
            <person name="Kuwata A."/>
            <person name="Ogata H."/>
        </authorList>
    </citation>
    <scope>NUCLEOTIDE SEQUENCE [LARGE SCALE GENOMIC DNA]</scope>
</reference>
<protein>
    <submittedName>
        <fullName evidence="2">Uncharacterized protein</fullName>
    </submittedName>
</protein>